<evidence type="ECO:0008006" key="4">
    <source>
        <dbReference type="Google" id="ProtNLM"/>
    </source>
</evidence>
<keyword evidence="1" id="KW-0472">Membrane</keyword>
<protein>
    <recommendedName>
        <fullName evidence="4">PH domain-containing protein</fullName>
    </recommendedName>
</protein>
<dbReference type="Proteomes" id="UP000515498">
    <property type="component" value="Chromosome"/>
</dbReference>
<evidence type="ECO:0000313" key="2">
    <source>
        <dbReference type="EMBL" id="QNJ92361.1"/>
    </source>
</evidence>
<evidence type="ECO:0000256" key="1">
    <source>
        <dbReference type="SAM" id="Phobius"/>
    </source>
</evidence>
<dbReference type="KEGG" id="mflu:HZU40_30120"/>
<proteinExistence type="predicted"/>
<gene>
    <name evidence="2" type="ORF">HZU40_30120</name>
</gene>
<organism evidence="2 3">
    <name type="scientific">Mycolicibacterium fluoranthenivorans</name>
    <dbReference type="NCBI Taxonomy" id="258505"/>
    <lineage>
        <taxon>Bacteria</taxon>
        <taxon>Bacillati</taxon>
        <taxon>Actinomycetota</taxon>
        <taxon>Actinomycetes</taxon>
        <taxon>Mycobacteriales</taxon>
        <taxon>Mycobacteriaceae</taxon>
        <taxon>Mycolicibacterium</taxon>
    </lineage>
</organism>
<accession>A0A7G8PDE5</accession>
<feature type="transmembrane region" description="Helical" evidence="1">
    <location>
        <begin position="6"/>
        <end position="29"/>
    </location>
</feature>
<dbReference type="EMBL" id="CP059894">
    <property type="protein sequence ID" value="QNJ92361.1"/>
    <property type="molecule type" value="Genomic_DNA"/>
</dbReference>
<keyword evidence="1" id="KW-1133">Transmembrane helix</keyword>
<reference evidence="2 3" key="1">
    <citation type="submission" date="2020-07" db="EMBL/GenBank/DDBJ databases">
        <title>Draft genome sequence of four isobutane-metabolizing strains capable of cometabolically degrading diverse ether contaminants.</title>
        <authorList>
            <person name="Chen W."/>
            <person name="Faulkner N."/>
            <person name="Smith C."/>
            <person name="Hyman M."/>
        </authorList>
    </citation>
    <scope>NUCLEOTIDE SEQUENCE [LARGE SCALE GENOMIC DNA]</scope>
    <source>
        <strain evidence="2 3">2A</strain>
    </source>
</reference>
<keyword evidence="1" id="KW-0812">Transmembrane</keyword>
<evidence type="ECO:0000313" key="3">
    <source>
        <dbReference type="Proteomes" id="UP000515498"/>
    </source>
</evidence>
<name>A0A7G8PDE5_9MYCO</name>
<dbReference type="RefSeq" id="WP_187096795.1">
    <property type="nucleotide sequence ID" value="NZ_CP059894.1"/>
</dbReference>
<dbReference type="AlphaFoldDB" id="A0A7G8PDE5"/>
<sequence>MNTAVFVVLLVVGILAVQVLIWIPIIVWMRRRGRAVAARLATELEGETVLRAPEKGSYRGATAPGYPAVKNTGLIALTRRRLAFRTLTGTAIDVPVESITGVREAAVFKGSVTGGRTHLIIATASGEIGFYVRSGNADWIAALTTWAPGRPA</sequence>